<dbReference type="NCBIfam" id="TIGR00756">
    <property type="entry name" value="PPR"/>
    <property type="match status" value="1"/>
</dbReference>
<evidence type="ECO:0000313" key="6">
    <source>
        <dbReference type="Proteomes" id="UP000654075"/>
    </source>
</evidence>
<accession>A0A813FLI4</accession>
<dbReference type="InterPro" id="IPR011990">
    <property type="entry name" value="TPR-like_helical_dom_sf"/>
</dbReference>
<dbReference type="InterPro" id="IPR002048">
    <property type="entry name" value="EF_hand_dom"/>
</dbReference>
<dbReference type="OrthoDB" id="26525at2759"/>
<dbReference type="InterPro" id="IPR011992">
    <property type="entry name" value="EF-hand-dom_pair"/>
</dbReference>
<evidence type="ECO:0000256" key="2">
    <source>
        <dbReference type="ARBA" id="ARBA00022837"/>
    </source>
</evidence>
<proteinExistence type="inferred from homology"/>
<dbReference type="PANTHER" id="PTHR46128:SF329">
    <property type="entry name" value="MITOCHONDRIAL GROUP I INTRON SPLICING FACTOR DMR1"/>
    <property type="match status" value="1"/>
</dbReference>
<dbReference type="PROSITE" id="PS51375">
    <property type="entry name" value="PPR"/>
    <property type="match status" value="1"/>
</dbReference>
<feature type="domain" description="EF-hand" evidence="4">
    <location>
        <begin position="657"/>
        <end position="692"/>
    </location>
</feature>
<dbReference type="AlphaFoldDB" id="A0A813FLI4"/>
<feature type="domain" description="EF-hand" evidence="4">
    <location>
        <begin position="832"/>
        <end position="867"/>
    </location>
</feature>
<gene>
    <name evidence="5" type="ORF">PGLA1383_LOCUS30692</name>
</gene>
<dbReference type="Pfam" id="PF25296">
    <property type="entry name" value="Decapeptide"/>
    <property type="match status" value="1"/>
</dbReference>
<comment type="caution">
    <text evidence="5">The sequence shown here is derived from an EMBL/GenBank/DDBJ whole genome shotgun (WGS) entry which is preliminary data.</text>
</comment>
<dbReference type="InterPro" id="IPR018247">
    <property type="entry name" value="EF_Hand_1_Ca_BS"/>
</dbReference>
<evidence type="ECO:0000313" key="5">
    <source>
        <dbReference type="EMBL" id="CAE8612904.1"/>
    </source>
</evidence>
<dbReference type="PROSITE" id="PS50222">
    <property type="entry name" value="EF_HAND_2"/>
    <property type="match status" value="3"/>
</dbReference>
<reference evidence="5" key="1">
    <citation type="submission" date="2021-02" db="EMBL/GenBank/DDBJ databases">
        <authorList>
            <person name="Dougan E. K."/>
            <person name="Rhodes N."/>
            <person name="Thang M."/>
            <person name="Chan C."/>
        </authorList>
    </citation>
    <scope>NUCLEOTIDE SEQUENCE</scope>
</reference>
<dbReference type="CDD" id="cd00051">
    <property type="entry name" value="EFh"/>
    <property type="match status" value="2"/>
</dbReference>
<evidence type="ECO:0000259" key="4">
    <source>
        <dbReference type="PROSITE" id="PS50222"/>
    </source>
</evidence>
<feature type="repeat" description="PPR" evidence="3">
    <location>
        <begin position="133"/>
        <end position="167"/>
    </location>
</feature>
<keyword evidence="2" id="KW-0106">Calcium</keyword>
<name>A0A813FLI4_POLGL</name>
<dbReference type="PROSITE" id="PS00018">
    <property type="entry name" value="EF_HAND_1"/>
    <property type="match status" value="2"/>
</dbReference>
<dbReference type="GO" id="GO:0005509">
    <property type="term" value="F:calcium ion binding"/>
    <property type="evidence" value="ECO:0007669"/>
    <property type="project" value="InterPro"/>
</dbReference>
<dbReference type="Pfam" id="PF13499">
    <property type="entry name" value="EF-hand_7"/>
    <property type="match status" value="2"/>
</dbReference>
<comment type="similarity">
    <text evidence="1">Belongs to the PPR family. P subfamily.</text>
</comment>
<sequence length="1109" mass="121152">MYRSQRWQHSTSASKPSTGAILEPYGPGKALQAVVGLCREQRWGEALGAYEELKSRGLRPNTVLRNGVISTLGRRRRWELAWHFLKKTASEGCELDAVSFNAAATASAADNQWPQTLELLCRTIEGSDGVSPDVFTFNSALTSFSRASLWAASLKVLRQMVARSAQPDMVTFNSAVSSAEKGCQWKQAISLLREASQRQLGPGIAALGAGISAADKSGRWPLALELLGYVASCGVQPGQIVFGATLSALEKGKCWEKGLSLWRELRSRGIETGIISGSSVLSATSKCQQWELGLELLGELRRADGPSAGILDVVALSAAIGACEVASLWQGSLGLLSEMRDSGMQLDATAFGATVSSFSRVYHQWPRALASLAAMRLYRIGPDTVTRNAATTACGNAGEWQQAAQQLRQLRAEGGEPDLISYSALLAAAGHSQQWELALTGCSEMATLGFLADAATLGAAIYACLGAGRWAFGLWLLAGGGAPGQLVQFPPSRSDGPEVDLDSCGLLLAECEQRGLGGSESDLMLGMSDVLPAMPSILRQALQAMVQLKSLLGPSSLGNKVATLEYVLTRVGCLELFRLERSHLCGSFLSSRAAATTHAEVTVRAPMTIGDIDHREYFSPDLLDQLQKAFNKYDVSGDGSLQLTEVFQMFKKLGKKVTEVQLNEVMSQIDVDGSGEIDFEELCLLEIKMSRVRPCASLIDYRNYLSERQIRKLEQLFVQHDPTATKLDTSYINGESVQTMVEGFENHPGIEEIEDVLDEIDPLNTNCITFDKFCAAWAVLTHSRRLINYREYLDSDDVLAYRDLFTRCNKTGGGSMNRKELNDCLKQQGMVLAKKQLKELFEDFDADCSGGVDFEEFCIMMMRLRCLRQTREINRVTCTCAELWTKESFSVKELQRSGFGLDDFRRVGIPVGKIYKEGEFTGLELRRAGYSAVELRRGGLPAAELRHCGFSLGDLRNAGFSAALLQETDRALRGSLSTGDLTMLPQRCPKPALTKMGSCLSSAGFQMMKATPGGTSAWQPSHRLLTPMIREHTDWRPRFHQDGQAAGTDMLDTFMSEAAISHAGSTTRSRISKRCRDTFILPQEVDMRETVESSGPFTMASFGFAQGYV</sequence>
<dbReference type="InterPro" id="IPR050872">
    <property type="entry name" value="PPR_P_subfamily"/>
</dbReference>
<dbReference type="SMART" id="SM00054">
    <property type="entry name" value="EFh"/>
    <property type="match status" value="4"/>
</dbReference>
<dbReference type="SUPFAM" id="SSF47473">
    <property type="entry name" value="EF-hand"/>
    <property type="match status" value="2"/>
</dbReference>
<dbReference type="InterPro" id="IPR002885">
    <property type="entry name" value="PPR_rpt"/>
</dbReference>
<keyword evidence="6" id="KW-1185">Reference proteome</keyword>
<dbReference type="PANTHER" id="PTHR46128">
    <property type="entry name" value="MITOCHONDRIAL GROUP I INTRON SPLICING FACTOR CCM1"/>
    <property type="match status" value="1"/>
</dbReference>
<evidence type="ECO:0000256" key="1">
    <source>
        <dbReference type="ARBA" id="ARBA00007626"/>
    </source>
</evidence>
<evidence type="ECO:0000256" key="3">
    <source>
        <dbReference type="PROSITE-ProRule" id="PRU00708"/>
    </source>
</evidence>
<dbReference type="EMBL" id="CAJNNV010025178">
    <property type="protein sequence ID" value="CAE8612904.1"/>
    <property type="molecule type" value="Genomic_DNA"/>
</dbReference>
<feature type="domain" description="EF-hand" evidence="4">
    <location>
        <begin position="621"/>
        <end position="656"/>
    </location>
</feature>
<dbReference type="InterPro" id="IPR057481">
    <property type="entry name" value="Decapeptide"/>
</dbReference>
<dbReference type="Gene3D" id="1.25.40.10">
    <property type="entry name" value="Tetratricopeptide repeat domain"/>
    <property type="match status" value="3"/>
</dbReference>
<dbReference type="Gene3D" id="1.10.238.10">
    <property type="entry name" value="EF-hand"/>
    <property type="match status" value="3"/>
</dbReference>
<organism evidence="5 6">
    <name type="scientific">Polarella glacialis</name>
    <name type="common">Dinoflagellate</name>
    <dbReference type="NCBI Taxonomy" id="89957"/>
    <lineage>
        <taxon>Eukaryota</taxon>
        <taxon>Sar</taxon>
        <taxon>Alveolata</taxon>
        <taxon>Dinophyceae</taxon>
        <taxon>Suessiales</taxon>
        <taxon>Suessiaceae</taxon>
        <taxon>Polarella</taxon>
    </lineage>
</organism>
<dbReference type="Proteomes" id="UP000654075">
    <property type="component" value="Unassembled WGS sequence"/>
</dbReference>
<protein>
    <recommendedName>
        <fullName evidence="4">EF-hand domain-containing protein</fullName>
    </recommendedName>
</protein>